<dbReference type="EMBL" id="LAZR01000009">
    <property type="protein sequence ID" value="KKO08403.1"/>
    <property type="molecule type" value="Genomic_DNA"/>
</dbReference>
<accession>A0A0F9W7Y9</accession>
<comment type="caution">
    <text evidence="2">The sequence shown here is derived from an EMBL/GenBank/DDBJ whole genome shotgun (WGS) entry which is preliminary data.</text>
</comment>
<reference evidence="2" key="1">
    <citation type="journal article" date="2015" name="Nature">
        <title>Complex archaea that bridge the gap between prokaryotes and eukaryotes.</title>
        <authorList>
            <person name="Spang A."/>
            <person name="Saw J.H."/>
            <person name="Jorgensen S.L."/>
            <person name="Zaremba-Niedzwiedzka K."/>
            <person name="Martijn J."/>
            <person name="Lind A.E."/>
            <person name="van Eijk R."/>
            <person name="Schleper C."/>
            <person name="Guy L."/>
            <person name="Ettema T.J."/>
        </authorList>
    </citation>
    <scope>NUCLEOTIDE SEQUENCE</scope>
</reference>
<evidence type="ECO:0000313" key="2">
    <source>
        <dbReference type="EMBL" id="KKO08403.1"/>
    </source>
</evidence>
<gene>
    <name evidence="2" type="ORF">LCGC14_0043410</name>
</gene>
<dbReference type="Pfam" id="PF07510">
    <property type="entry name" value="GmrSD_C"/>
    <property type="match status" value="1"/>
</dbReference>
<dbReference type="PANTHER" id="PTHR24094">
    <property type="entry name" value="SECRETED PROTEIN"/>
    <property type="match status" value="1"/>
</dbReference>
<protein>
    <recommendedName>
        <fullName evidence="1">GmrSD restriction endonucleases C-terminal domain-containing protein</fullName>
    </recommendedName>
</protein>
<name>A0A0F9W7Y9_9ZZZZ</name>
<dbReference type="InterPro" id="IPR011089">
    <property type="entry name" value="GmrSD_C"/>
</dbReference>
<dbReference type="AlphaFoldDB" id="A0A0F9W7Y9"/>
<organism evidence="2">
    <name type="scientific">marine sediment metagenome</name>
    <dbReference type="NCBI Taxonomy" id="412755"/>
    <lineage>
        <taxon>unclassified sequences</taxon>
        <taxon>metagenomes</taxon>
        <taxon>ecological metagenomes</taxon>
    </lineage>
</organism>
<feature type="domain" description="GmrSD restriction endonucleases C-terminal" evidence="1">
    <location>
        <begin position="139"/>
        <end position="253"/>
    </location>
</feature>
<sequence length="254" mass="28223">MKSIDIVRGLALTIGLALTQVVLPTGPAEAAMVKQSNSGICHDEGSAWYGRTKNFTAYGSMSECMGSGRPYKGYAGATQAMSKAPAPVQKSAGVSTAYDRDLYEHWIDEDGDCQNARHELLQELSTGRVTLSSSGCTVVQGRWIDPYTDQIFTRARGMDIDHMVPLAWAHAHGADKWDHATRRQFANDPVNLFAVEASANRSKGARGPLEWLPPNTGYHCEYVTRFHRIVLTYKLEYSDYERQQIDAMRARLCE</sequence>
<proteinExistence type="predicted"/>
<dbReference type="PANTHER" id="PTHR24094:SF15">
    <property type="entry name" value="AMP-DEPENDENT SYNTHETASE_LIGASE DOMAIN-CONTAINING PROTEIN-RELATED"/>
    <property type="match status" value="1"/>
</dbReference>
<evidence type="ECO:0000259" key="1">
    <source>
        <dbReference type="Pfam" id="PF07510"/>
    </source>
</evidence>